<organism evidence="2 3">
    <name type="scientific">Drechslerella dactyloides</name>
    <name type="common">Nematode-trapping fungus</name>
    <name type="synonym">Arthrobotrys dactyloides</name>
    <dbReference type="NCBI Taxonomy" id="74499"/>
    <lineage>
        <taxon>Eukaryota</taxon>
        <taxon>Fungi</taxon>
        <taxon>Dikarya</taxon>
        <taxon>Ascomycota</taxon>
        <taxon>Pezizomycotina</taxon>
        <taxon>Orbiliomycetes</taxon>
        <taxon>Orbiliales</taxon>
        <taxon>Orbiliaceae</taxon>
        <taxon>Drechslerella</taxon>
    </lineage>
</organism>
<comment type="caution">
    <text evidence="2">The sequence shown here is derived from an EMBL/GenBank/DDBJ whole genome shotgun (WGS) entry which is preliminary data.</text>
</comment>
<keyword evidence="3" id="KW-1185">Reference proteome</keyword>
<protein>
    <submittedName>
        <fullName evidence="2">Uncharacterized protein</fullName>
    </submittedName>
</protein>
<sequence>MATRVRIPRILDRQPHASVHPLSETPDDSRLPRSTKRHAIPGTRTRTQGQRSGFRRRGSHSSGAAQASARTLAALVAEQTEKATGFPASKPGEPLLHRVEEQEAPTRDPPSENEQML</sequence>
<reference evidence="2" key="1">
    <citation type="submission" date="2023-01" db="EMBL/GenBank/DDBJ databases">
        <title>The chitinases involved in constricting ring structure development in the nematode-trapping fungus Drechslerella dactyloides.</title>
        <authorList>
            <person name="Wang R."/>
            <person name="Zhang L."/>
            <person name="Tang P."/>
            <person name="Li S."/>
            <person name="Liang L."/>
        </authorList>
    </citation>
    <scope>NUCLEOTIDE SEQUENCE</scope>
    <source>
        <strain evidence="2">YMF1.00031</strain>
    </source>
</reference>
<dbReference type="AlphaFoldDB" id="A0AAD6NL69"/>
<dbReference type="Proteomes" id="UP001221413">
    <property type="component" value="Unassembled WGS sequence"/>
</dbReference>
<dbReference type="EMBL" id="JAQGDS010000002">
    <property type="protein sequence ID" value="KAJ6263546.1"/>
    <property type="molecule type" value="Genomic_DNA"/>
</dbReference>
<feature type="compositionally biased region" description="Low complexity" evidence="1">
    <location>
        <begin position="60"/>
        <end position="77"/>
    </location>
</feature>
<name>A0AAD6NL69_DREDA</name>
<evidence type="ECO:0000313" key="3">
    <source>
        <dbReference type="Proteomes" id="UP001221413"/>
    </source>
</evidence>
<accession>A0AAD6NL69</accession>
<evidence type="ECO:0000256" key="1">
    <source>
        <dbReference type="SAM" id="MobiDB-lite"/>
    </source>
</evidence>
<feature type="region of interest" description="Disordered" evidence="1">
    <location>
        <begin position="1"/>
        <end position="117"/>
    </location>
</feature>
<proteinExistence type="predicted"/>
<feature type="compositionally biased region" description="Basic and acidic residues" evidence="1">
    <location>
        <begin position="95"/>
        <end position="110"/>
    </location>
</feature>
<feature type="compositionally biased region" description="Low complexity" evidence="1">
    <location>
        <begin position="42"/>
        <end position="52"/>
    </location>
</feature>
<evidence type="ECO:0000313" key="2">
    <source>
        <dbReference type="EMBL" id="KAJ6263546.1"/>
    </source>
</evidence>
<gene>
    <name evidence="2" type="ORF">Dda_2110</name>
</gene>